<keyword evidence="3 6" id="KW-0328">Glycosyltransferase</keyword>
<evidence type="ECO:0000313" key="7">
    <source>
        <dbReference type="Proteomes" id="UP001057134"/>
    </source>
</evidence>
<evidence type="ECO:0000256" key="3">
    <source>
        <dbReference type="ARBA" id="ARBA00022676"/>
    </source>
</evidence>
<evidence type="ECO:0000313" key="6">
    <source>
        <dbReference type="EMBL" id="UQZ86652.1"/>
    </source>
</evidence>
<evidence type="ECO:0000256" key="2">
    <source>
        <dbReference type="ARBA" id="ARBA00006739"/>
    </source>
</evidence>
<protein>
    <submittedName>
        <fullName evidence="6">Glycosyltransferase EpsH</fullName>
        <ecNumber evidence="6">2.4.-.-</ecNumber>
    </submittedName>
</protein>
<dbReference type="GO" id="GO:0016757">
    <property type="term" value="F:glycosyltransferase activity"/>
    <property type="evidence" value="ECO:0007669"/>
    <property type="project" value="UniProtKB-KW"/>
</dbReference>
<reference evidence="6" key="1">
    <citation type="submission" date="2018-02" db="EMBL/GenBank/DDBJ databases">
        <authorList>
            <person name="Kim S.-K."/>
            <person name="Jung H.-I."/>
            <person name="Lee S.-W."/>
        </authorList>
    </citation>
    <scope>NUCLEOTIDE SEQUENCE</scope>
    <source>
        <strain evidence="6">SK3146</strain>
    </source>
</reference>
<proteinExistence type="inferred from homology"/>
<dbReference type="Gene3D" id="3.90.550.10">
    <property type="entry name" value="Spore Coat Polysaccharide Biosynthesis Protein SpsA, Chain A"/>
    <property type="match status" value="1"/>
</dbReference>
<dbReference type="PANTHER" id="PTHR43179:SF12">
    <property type="entry name" value="GALACTOFURANOSYLTRANSFERASE GLFT2"/>
    <property type="match status" value="1"/>
</dbReference>
<organism evidence="6 7">
    <name type="scientific">Paenibacillus konkukensis</name>
    <dbReference type="NCBI Taxonomy" id="2020716"/>
    <lineage>
        <taxon>Bacteria</taxon>
        <taxon>Bacillati</taxon>
        <taxon>Bacillota</taxon>
        <taxon>Bacilli</taxon>
        <taxon>Bacillales</taxon>
        <taxon>Paenibacillaceae</taxon>
        <taxon>Paenibacillus</taxon>
    </lineage>
</organism>
<sequence length="242" mass="27678">MQKTSFIIPNYNGLPWLKPCLQSIRQHTLTPYEIIVVDNGSSDGSVDYCLKNDVKLISLPWNRGFPIACNMGLRIATGDALLLLNNDTLMTKNGLSNMLRCLYSSENIGIVGPMTNYASGKQMLGETFTTVEDMTERMNQTDPGKWMEVERLVGLCFLLRRELLHKVGLLDERFSPGHYEDDDYCHRARQAGYRLMIAGDCFIYHHGSASFRKEDEQSVKHLILQNRQKFIEKWGMEPQAHI</sequence>
<evidence type="ECO:0000256" key="4">
    <source>
        <dbReference type="ARBA" id="ARBA00022679"/>
    </source>
</evidence>
<dbReference type="Proteomes" id="UP001057134">
    <property type="component" value="Chromosome"/>
</dbReference>
<gene>
    <name evidence="6" type="primary">epsH_3</name>
    <name evidence="6" type="ORF">SK3146_05945</name>
</gene>
<name>A0ABY4RWF9_9BACL</name>
<dbReference type="PANTHER" id="PTHR43179">
    <property type="entry name" value="RHAMNOSYLTRANSFERASE WBBL"/>
    <property type="match status" value="1"/>
</dbReference>
<keyword evidence="4 6" id="KW-0808">Transferase</keyword>
<reference evidence="6" key="2">
    <citation type="journal article" date="2021" name="J Anim Sci Technol">
        <title>Complete genome sequence of Paenibacillus konkukensis sp. nov. SK3146 as a potential probiotic strain.</title>
        <authorList>
            <person name="Jung H.I."/>
            <person name="Park S."/>
            <person name="Niu K.M."/>
            <person name="Lee S.W."/>
            <person name="Kothari D."/>
            <person name="Yi K.J."/>
            <person name="Kim S.K."/>
        </authorList>
    </citation>
    <scope>NUCLEOTIDE SEQUENCE</scope>
    <source>
        <strain evidence="6">SK3146</strain>
    </source>
</reference>
<dbReference type="CDD" id="cd04186">
    <property type="entry name" value="GT_2_like_c"/>
    <property type="match status" value="1"/>
</dbReference>
<evidence type="ECO:0000259" key="5">
    <source>
        <dbReference type="Pfam" id="PF00535"/>
    </source>
</evidence>
<evidence type="ECO:0000256" key="1">
    <source>
        <dbReference type="ARBA" id="ARBA00004776"/>
    </source>
</evidence>
<dbReference type="InterPro" id="IPR001173">
    <property type="entry name" value="Glyco_trans_2-like"/>
</dbReference>
<dbReference type="InterPro" id="IPR029044">
    <property type="entry name" value="Nucleotide-diphossugar_trans"/>
</dbReference>
<feature type="domain" description="Glycosyltransferase 2-like" evidence="5">
    <location>
        <begin position="5"/>
        <end position="166"/>
    </location>
</feature>
<dbReference type="SUPFAM" id="SSF53448">
    <property type="entry name" value="Nucleotide-diphospho-sugar transferases"/>
    <property type="match status" value="1"/>
</dbReference>
<dbReference type="EC" id="2.4.-.-" evidence="6"/>
<comment type="pathway">
    <text evidence="1">Cell wall biogenesis; cell wall polysaccharide biosynthesis.</text>
</comment>
<accession>A0ABY4RWF9</accession>
<comment type="similarity">
    <text evidence="2">Belongs to the glycosyltransferase 2 family.</text>
</comment>
<dbReference type="EMBL" id="CP027059">
    <property type="protein sequence ID" value="UQZ86652.1"/>
    <property type="molecule type" value="Genomic_DNA"/>
</dbReference>
<dbReference type="Pfam" id="PF00535">
    <property type="entry name" value="Glycos_transf_2"/>
    <property type="match status" value="1"/>
</dbReference>
<dbReference type="RefSeq" id="WP_249862172.1">
    <property type="nucleotide sequence ID" value="NZ_CP027059.1"/>
</dbReference>
<keyword evidence="7" id="KW-1185">Reference proteome</keyword>